<sequence length="629" mass="68822">MTKIPAFLLAAFTFLPFAVQAKEIKVAAVEFAAKSPGFDVNLPGIVDAVTVAAKNGAKLIVLPEGATTGFAYTDAKSLMPYADTVPGKTTAALSKVTQQYNVYVVVGMMEKDLITKKIYNAAVLIGPKGYIGKYHKNTLATGEGVAVTPGKLGFPVFDTDIGRIGLVICFDDTNLQNLLLPVLRGADIVAQPIGSNKMASIYAASYTNHSTMANMSTAVSWMASNVISSNSTGSEGFGPVQIDFFDGASSIWDNSGKRLISAPLSSPANPTKPQTIYATINLDKKSDQKSYWFKHRRPELYQDINNYRYPDDGAATYAPKQVSAALIQYEPKLGNVDENYKKVDQLIRERSGVFNLTVLPFNSFLGPVGLNKSNVAQYAEELNGKSYQMAASLAKKYSSYVLFSMPEKRGDKYYETAILFNGTGAQVGLYRKSHLNDVEKSWATAGDELPIIRTSDFGNIAIMLDDEVRIPELTQMYGIYRADLILVPTAYNQKDYGGPVDIPKGVVLDASNKGMSMWYNIAKYAQAYTLVANYIGGEHRDIGDSAVYALTPEVGYYPPNIAPKKELAHLVDFTTHANNTVYIDQERLIASRRWDEGAPLALDMDSACFKEWRANPESKELCPKAMGIK</sequence>
<proteinExistence type="predicted"/>
<dbReference type="Proteomes" id="UP001211097">
    <property type="component" value="Chromosome"/>
</dbReference>
<dbReference type="PANTHER" id="PTHR43674:SF16">
    <property type="entry name" value="CARBON-NITROGEN FAMILY, PUTATIVE (AFU_ORTHOLOGUE AFUA_5G02350)-RELATED"/>
    <property type="match status" value="1"/>
</dbReference>
<feature type="signal peptide" evidence="2">
    <location>
        <begin position="1"/>
        <end position="21"/>
    </location>
</feature>
<evidence type="ECO:0000256" key="2">
    <source>
        <dbReference type="SAM" id="SignalP"/>
    </source>
</evidence>
<dbReference type="Pfam" id="PF00795">
    <property type="entry name" value="CN_hydrolase"/>
    <property type="match status" value="2"/>
</dbReference>
<dbReference type="PANTHER" id="PTHR43674">
    <property type="entry name" value="NITRILASE C965.09-RELATED"/>
    <property type="match status" value="1"/>
</dbReference>
<dbReference type="CDD" id="cd07197">
    <property type="entry name" value="nitrilase"/>
    <property type="match status" value="2"/>
</dbReference>
<reference evidence="4" key="1">
    <citation type="submission" date="2022-11" db="EMBL/GenBank/DDBJ databases">
        <title>Complete Genome Sequences of three Polynucleobacter sp. Subcluster PnecC Strains KF022, KF023, and KF032 Isolated from a Shallow Eutrophic Lake in Japan.</title>
        <authorList>
            <person name="Ogata Y."/>
            <person name="Watanabe K."/>
            <person name="Takemine S."/>
            <person name="Shindo C."/>
            <person name="Kurokawa R."/>
            <person name="Suda W."/>
        </authorList>
    </citation>
    <scope>NUCLEOTIDE SEQUENCE</scope>
    <source>
        <strain evidence="4">KF023</strain>
    </source>
</reference>
<gene>
    <name evidence="4" type="ORF">PKF023_15420</name>
</gene>
<dbReference type="SUPFAM" id="SSF56317">
    <property type="entry name" value="Carbon-nitrogen hydrolase"/>
    <property type="match status" value="2"/>
</dbReference>
<evidence type="ECO:0000259" key="3">
    <source>
        <dbReference type="PROSITE" id="PS50263"/>
    </source>
</evidence>
<dbReference type="InterPro" id="IPR050345">
    <property type="entry name" value="Aliph_Amidase/BUP"/>
</dbReference>
<evidence type="ECO:0000313" key="4">
    <source>
        <dbReference type="EMBL" id="BDT77739.1"/>
    </source>
</evidence>
<accession>A0A9C7CU72</accession>
<dbReference type="InterPro" id="IPR036526">
    <property type="entry name" value="C-N_Hydrolase_sf"/>
</dbReference>
<evidence type="ECO:0000256" key="1">
    <source>
        <dbReference type="ARBA" id="ARBA00022801"/>
    </source>
</evidence>
<dbReference type="EMBL" id="AP026973">
    <property type="protein sequence ID" value="BDT77739.1"/>
    <property type="molecule type" value="Genomic_DNA"/>
</dbReference>
<dbReference type="InterPro" id="IPR003010">
    <property type="entry name" value="C-N_Hydrolase"/>
</dbReference>
<keyword evidence="1" id="KW-0378">Hydrolase</keyword>
<organism evidence="4">
    <name type="scientific">Polynucleobacter yangtzensis</name>
    <dbReference type="NCBI Taxonomy" id="1743159"/>
    <lineage>
        <taxon>Bacteria</taxon>
        <taxon>Pseudomonadati</taxon>
        <taxon>Pseudomonadota</taxon>
        <taxon>Betaproteobacteria</taxon>
        <taxon>Burkholderiales</taxon>
        <taxon>Burkholderiaceae</taxon>
        <taxon>Polynucleobacter</taxon>
    </lineage>
</organism>
<name>A0A9C7CU72_9BURK</name>
<dbReference type="GO" id="GO:0016811">
    <property type="term" value="F:hydrolase activity, acting on carbon-nitrogen (but not peptide) bonds, in linear amides"/>
    <property type="evidence" value="ECO:0007669"/>
    <property type="project" value="TreeGrafter"/>
</dbReference>
<feature type="domain" description="CN hydrolase" evidence="3">
    <location>
        <begin position="322"/>
        <end position="575"/>
    </location>
</feature>
<feature type="domain" description="CN hydrolase" evidence="3">
    <location>
        <begin position="24"/>
        <end position="282"/>
    </location>
</feature>
<dbReference type="AlphaFoldDB" id="A0A9C7CU72"/>
<dbReference type="PROSITE" id="PS50263">
    <property type="entry name" value="CN_HYDROLASE"/>
    <property type="match status" value="2"/>
</dbReference>
<keyword evidence="2" id="KW-0732">Signal</keyword>
<dbReference type="RefSeq" id="WP_281742194.1">
    <property type="nucleotide sequence ID" value="NZ_AP026973.1"/>
</dbReference>
<dbReference type="KEGG" id="pyt:PKF023_15420"/>
<protein>
    <recommendedName>
        <fullName evidence="3">CN hydrolase domain-containing protein</fullName>
    </recommendedName>
</protein>
<dbReference type="Gene3D" id="3.60.110.10">
    <property type="entry name" value="Carbon-nitrogen hydrolase"/>
    <property type="match status" value="2"/>
</dbReference>
<feature type="chain" id="PRO_5038898095" description="CN hydrolase domain-containing protein" evidence="2">
    <location>
        <begin position="22"/>
        <end position="629"/>
    </location>
</feature>